<evidence type="ECO:0000256" key="3">
    <source>
        <dbReference type="ARBA" id="ARBA00038502"/>
    </source>
</evidence>
<dbReference type="PANTHER" id="PTHR43792:SF8">
    <property type="entry name" value="[RIBOSOMAL PROTEIN US5]-ALANINE N-ACETYLTRANSFERASE"/>
    <property type="match status" value="1"/>
</dbReference>
<comment type="caution">
    <text evidence="5">The sequence shown here is derived from an EMBL/GenBank/DDBJ whole genome shotgun (WGS) entry which is preliminary data.</text>
</comment>
<dbReference type="Gene3D" id="3.40.630.30">
    <property type="match status" value="1"/>
</dbReference>
<evidence type="ECO:0000313" key="5">
    <source>
        <dbReference type="EMBL" id="MDT2735800.1"/>
    </source>
</evidence>
<dbReference type="AlphaFoldDB" id="A0AAE4KVP9"/>
<dbReference type="Proteomes" id="UP001269061">
    <property type="component" value="Unassembled WGS sequence"/>
</dbReference>
<protein>
    <submittedName>
        <fullName evidence="5">GNAT family protein</fullName>
    </submittedName>
</protein>
<organism evidence="5 7">
    <name type="scientific">Enterococcus pseudoavium</name>
    <dbReference type="NCBI Taxonomy" id="44007"/>
    <lineage>
        <taxon>Bacteria</taxon>
        <taxon>Bacillati</taxon>
        <taxon>Bacillota</taxon>
        <taxon>Bacilli</taxon>
        <taxon>Lactobacillales</taxon>
        <taxon>Enterococcaceae</taxon>
        <taxon>Enterococcus</taxon>
    </lineage>
</organism>
<feature type="domain" description="N-acetyltransferase" evidence="4">
    <location>
        <begin position="15"/>
        <end position="181"/>
    </location>
</feature>
<dbReference type="InterPro" id="IPR051531">
    <property type="entry name" value="N-acetyltransferase"/>
</dbReference>
<dbReference type="RefSeq" id="WP_067627995.1">
    <property type="nucleotide sequence ID" value="NZ_BAAAXL010000001.1"/>
</dbReference>
<dbReference type="InterPro" id="IPR016181">
    <property type="entry name" value="Acyl_CoA_acyltransferase"/>
</dbReference>
<evidence type="ECO:0000259" key="4">
    <source>
        <dbReference type="PROSITE" id="PS51186"/>
    </source>
</evidence>
<reference evidence="5 8" key="1">
    <citation type="submission" date="2023-03" db="EMBL/GenBank/DDBJ databases">
        <authorList>
            <person name="Shen W."/>
            <person name="Cai J."/>
        </authorList>
    </citation>
    <scope>NUCLEOTIDE SEQUENCE</scope>
    <source>
        <strain evidence="5">P69-2</strain>
        <strain evidence="6 8">Y59</strain>
    </source>
</reference>
<evidence type="ECO:0000256" key="2">
    <source>
        <dbReference type="ARBA" id="ARBA00023315"/>
    </source>
</evidence>
<proteinExistence type="inferred from homology"/>
<dbReference type="SUPFAM" id="SSF55729">
    <property type="entry name" value="Acyl-CoA N-acyltransferases (Nat)"/>
    <property type="match status" value="1"/>
</dbReference>
<accession>A0AAE4KVP9</accession>
<gene>
    <name evidence="5" type="ORF">P7H00_01470</name>
    <name evidence="6" type="ORF">P7H46_01895</name>
</gene>
<keyword evidence="8" id="KW-1185">Reference proteome</keyword>
<sequence length="188" mass="22057">MLTNCGTETIETERLLLRRFELGDTEAVLKNWASDEKIQALYSEPTYNTYDEVYNLLLNYITRYVEKDYYRWAIVEKESNQCIGQFAIFSVDNKNHFGELEYCIGSAFQKKGYCTEATKAVLRFAFEKINVHKIQICHKEGNVASQKVILNCGCVYEGMLRDYFYINGQYVGRLYYSLLASEWQEQQK</sequence>
<keyword evidence="2" id="KW-0012">Acyltransferase</keyword>
<dbReference type="GO" id="GO:0016747">
    <property type="term" value="F:acyltransferase activity, transferring groups other than amino-acyl groups"/>
    <property type="evidence" value="ECO:0007669"/>
    <property type="project" value="InterPro"/>
</dbReference>
<evidence type="ECO:0000256" key="1">
    <source>
        <dbReference type="ARBA" id="ARBA00022679"/>
    </source>
</evidence>
<dbReference type="Pfam" id="PF13302">
    <property type="entry name" value="Acetyltransf_3"/>
    <property type="match status" value="1"/>
</dbReference>
<keyword evidence="1" id="KW-0808">Transferase</keyword>
<dbReference type="Proteomes" id="UP001180842">
    <property type="component" value="Unassembled WGS sequence"/>
</dbReference>
<dbReference type="PANTHER" id="PTHR43792">
    <property type="entry name" value="GNAT FAMILY, PUTATIVE (AFU_ORTHOLOGUE AFUA_3G00765)-RELATED-RELATED"/>
    <property type="match status" value="1"/>
</dbReference>
<name>A0AAE4KVP9_9ENTE</name>
<comment type="similarity">
    <text evidence="3">Belongs to the acetyltransferase family. RimJ subfamily.</text>
</comment>
<evidence type="ECO:0000313" key="7">
    <source>
        <dbReference type="Proteomes" id="UP001180842"/>
    </source>
</evidence>
<evidence type="ECO:0000313" key="8">
    <source>
        <dbReference type="Proteomes" id="UP001269061"/>
    </source>
</evidence>
<dbReference type="EMBL" id="JARQAZ010000001">
    <property type="protein sequence ID" value="MDT2769587.1"/>
    <property type="molecule type" value="Genomic_DNA"/>
</dbReference>
<evidence type="ECO:0000313" key="6">
    <source>
        <dbReference type="EMBL" id="MDT2769587.1"/>
    </source>
</evidence>
<dbReference type="InterPro" id="IPR000182">
    <property type="entry name" value="GNAT_dom"/>
</dbReference>
<dbReference type="EMBL" id="JARQAI010000001">
    <property type="protein sequence ID" value="MDT2735800.1"/>
    <property type="molecule type" value="Genomic_DNA"/>
</dbReference>
<dbReference type="PROSITE" id="PS51186">
    <property type="entry name" value="GNAT"/>
    <property type="match status" value="1"/>
</dbReference>